<evidence type="ECO:0008006" key="3">
    <source>
        <dbReference type="Google" id="ProtNLM"/>
    </source>
</evidence>
<dbReference type="Gene3D" id="3.40.50.300">
    <property type="entry name" value="P-loop containing nucleotide triphosphate hydrolases"/>
    <property type="match status" value="1"/>
</dbReference>
<dbReference type="AlphaFoldDB" id="A0A7T4AZE7"/>
<dbReference type="RefSeq" id="WP_198483301.1">
    <property type="nucleotide sequence ID" value="NZ_CP065997.1"/>
</dbReference>
<dbReference type="SUPFAM" id="SSF52540">
    <property type="entry name" value="P-loop containing nucleoside triphosphate hydrolases"/>
    <property type="match status" value="1"/>
</dbReference>
<protein>
    <recommendedName>
        <fullName evidence="3">Dephospho-CoA kinase</fullName>
    </recommendedName>
</protein>
<dbReference type="InterPro" id="IPR027417">
    <property type="entry name" value="P-loop_NTPase"/>
</dbReference>
<evidence type="ECO:0000313" key="2">
    <source>
        <dbReference type="Proteomes" id="UP000595231"/>
    </source>
</evidence>
<proteinExistence type="predicted"/>
<name>A0A7T4AZE7_9BURK</name>
<dbReference type="EMBL" id="CP065997">
    <property type="protein sequence ID" value="QQB32801.1"/>
    <property type="molecule type" value="Genomic_DNA"/>
</dbReference>
<accession>A0A7T4AZE7</accession>
<gene>
    <name evidence="1" type="ORF">I6I07_19335</name>
</gene>
<dbReference type="Proteomes" id="UP000595231">
    <property type="component" value="Chromosome"/>
</dbReference>
<reference evidence="1 2" key="1">
    <citation type="submission" date="2020-12" db="EMBL/GenBank/DDBJ databases">
        <title>FDA dAtabase for Regulatory Grade micrObial Sequences (FDA-ARGOS): Supporting development and validation of Infectious Disease Dx tests.</title>
        <authorList>
            <person name="Sproer C."/>
            <person name="Gronow S."/>
            <person name="Severitt S."/>
            <person name="Schroder I."/>
            <person name="Tallon L."/>
            <person name="Sadzewicz L."/>
            <person name="Zhao X."/>
            <person name="Boylan J."/>
            <person name="Ott S."/>
            <person name="Bowen H."/>
            <person name="Vavikolanu K."/>
            <person name="Mehta A."/>
            <person name="Aluvathingal J."/>
            <person name="Nadendla S."/>
            <person name="Lowell S."/>
            <person name="Myers T."/>
            <person name="Yan Y."/>
            <person name="Sichtig H."/>
        </authorList>
    </citation>
    <scope>NUCLEOTIDE SEQUENCE [LARGE SCALE GENOMIC DNA]</scope>
    <source>
        <strain evidence="1 2">FDAARGOS_1050</strain>
    </source>
</reference>
<sequence>MQHTPPPGAYPQYRIVGLVGRAGAGKDTCADILAKTRGFARMAFADALRDEIVAAFSVDVSAFADRVLKERPSPALQIRRSANEEFIARARSLGYDLWAPRSPREIMRLWGTEYRRQVTADNYWLERANDRVNALLALGIRRICFTDVRYANEATYVTESLQGDLWRIRRRLADSRHASHSSESDLEGISCKEVIHNELGLQELALEVQAALVRHVLE</sequence>
<organism evidence="1 2">
    <name type="scientific">Achromobacter deleyi</name>
    <dbReference type="NCBI Taxonomy" id="1353891"/>
    <lineage>
        <taxon>Bacteria</taxon>
        <taxon>Pseudomonadati</taxon>
        <taxon>Pseudomonadota</taxon>
        <taxon>Betaproteobacteria</taxon>
        <taxon>Burkholderiales</taxon>
        <taxon>Alcaligenaceae</taxon>
        <taxon>Achromobacter</taxon>
    </lineage>
</organism>
<evidence type="ECO:0000313" key="1">
    <source>
        <dbReference type="EMBL" id="QQB32801.1"/>
    </source>
</evidence>